<feature type="transmembrane region" description="Helical" evidence="10">
    <location>
        <begin position="82"/>
        <end position="100"/>
    </location>
</feature>
<keyword evidence="7 10" id="KW-0472">Membrane</keyword>
<comment type="caution">
    <text evidence="11">The sequence shown here is derived from an EMBL/GenBank/DDBJ whole genome shotgun (WGS) entry which is preliminary data.</text>
</comment>
<dbReference type="InterPro" id="IPR043130">
    <property type="entry name" value="CDP-OH_PTrfase_TM_dom"/>
</dbReference>
<evidence type="ECO:0000256" key="3">
    <source>
        <dbReference type="ARBA" id="ARBA00022516"/>
    </source>
</evidence>
<evidence type="ECO:0000256" key="4">
    <source>
        <dbReference type="ARBA" id="ARBA00022692"/>
    </source>
</evidence>
<evidence type="ECO:0000256" key="6">
    <source>
        <dbReference type="ARBA" id="ARBA00023098"/>
    </source>
</evidence>
<keyword evidence="5 10" id="KW-1133">Transmembrane helix</keyword>
<sequence length="496" mass="55398">MASTPLSKKITALLVYGRPPLVFCGMLCALAVMWFHHPVVYTLGVVLLFVSMSFDLVDGWFAARFGSHPTFAHLADRIMDKIVYAIIFPVVAVGMMWRLAYIQPRHETIDLLHALFVLVICVTVLIRDAFAHFIRWFTMGKGPEPENSEFTRLRTVVAAPVAALLYANAFYIPEGPPSKLYFWISWLGNIPVKWLFVIEILFLVINFGSIAAYLRKYGTTFMDELCLGNERLRRKILSVLPNGLTVFNALMGLLALWFAYQDRIRESFLLLIGAAVFDKLDGAVARRLGLTEPLPGTEAPRFTLGGILDDISDGISFCIVPAWIYYIVVGNQEPVLPMGIPTGAVALFYAAAGIARLIYFTIDTSPIPGFFKGMPTPAGAILTTSAILIFSQYTSDFPDQSKTLGLFATVVMISAGILMNVYPVRYLHIGRFMDQKAWFKRLSICLLTIAVISPYLGPICFFYLIGYVLSPLYTGKLLPDRQKSEVRSQKKGNLRH</sequence>
<evidence type="ECO:0000256" key="10">
    <source>
        <dbReference type="SAM" id="Phobius"/>
    </source>
</evidence>
<comment type="subcellular location">
    <subcellularLocation>
        <location evidence="1">Membrane</location>
        <topology evidence="1">Multi-pass membrane protein</topology>
    </subcellularLocation>
</comment>
<evidence type="ECO:0000256" key="5">
    <source>
        <dbReference type="ARBA" id="ARBA00022989"/>
    </source>
</evidence>
<feature type="transmembrane region" description="Helical" evidence="10">
    <location>
        <begin position="444"/>
        <end position="469"/>
    </location>
</feature>
<feature type="transmembrane region" description="Helical" evidence="10">
    <location>
        <begin position="405"/>
        <end position="423"/>
    </location>
</feature>
<evidence type="ECO:0000313" key="11">
    <source>
        <dbReference type="EMBL" id="HGU31262.1"/>
    </source>
</evidence>
<evidence type="ECO:0000256" key="7">
    <source>
        <dbReference type="ARBA" id="ARBA00023136"/>
    </source>
</evidence>
<keyword evidence="8" id="KW-0594">Phospholipid biosynthesis</keyword>
<proteinExistence type="inferred from homology"/>
<keyword evidence="3" id="KW-0444">Lipid biosynthesis</keyword>
<dbReference type="Gene3D" id="1.20.120.1760">
    <property type="match status" value="2"/>
</dbReference>
<feature type="transmembrane region" description="Helical" evidence="10">
    <location>
        <begin position="192"/>
        <end position="215"/>
    </location>
</feature>
<dbReference type="PANTHER" id="PTHR14269">
    <property type="entry name" value="CDP-DIACYLGLYCEROL--GLYCEROL-3-PHOSPHATE 3-PHOSPHATIDYLTRANSFERASE-RELATED"/>
    <property type="match status" value="1"/>
</dbReference>
<evidence type="ECO:0000256" key="2">
    <source>
        <dbReference type="ARBA" id="ARBA00010441"/>
    </source>
</evidence>
<accession>A0A7C4MK23</accession>
<dbReference type="InterPro" id="IPR000462">
    <property type="entry name" value="CDP-OH_P_trans"/>
</dbReference>
<organism evidence="11">
    <name type="scientific">Desulfatirhabdium butyrativorans</name>
    <dbReference type="NCBI Taxonomy" id="340467"/>
    <lineage>
        <taxon>Bacteria</taxon>
        <taxon>Pseudomonadati</taxon>
        <taxon>Thermodesulfobacteriota</taxon>
        <taxon>Desulfobacteria</taxon>
        <taxon>Desulfobacterales</taxon>
        <taxon>Desulfatirhabdiaceae</taxon>
        <taxon>Desulfatirhabdium</taxon>
    </lineage>
</organism>
<feature type="transmembrane region" description="Helical" evidence="10">
    <location>
        <begin position="374"/>
        <end position="393"/>
    </location>
</feature>
<dbReference type="EMBL" id="DSUH01000009">
    <property type="protein sequence ID" value="HGU31262.1"/>
    <property type="molecule type" value="Genomic_DNA"/>
</dbReference>
<evidence type="ECO:0000256" key="1">
    <source>
        <dbReference type="ARBA" id="ARBA00004141"/>
    </source>
</evidence>
<evidence type="ECO:0000256" key="8">
    <source>
        <dbReference type="ARBA" id="ARBA00023209"/>
    </source>
</evidence>
<feature type="transmembrane region" description="Helical" evidence="10">
    <location>
        <begin position="12"/>
        <end position="35"/>
    </location>
</feature>
<dbReference type="GO" id="GO:0016780">
    <property type="term" value="F:phosphotransferase activity, for other substituted phosphate groups"/>
    <property type="evidence" value="ECO:0007669"/>
    <property type="project" value="InterPro"/>
</dbReference>
<name>A0A7C4MK23_9BACT</name>
<keyword evidence="11" id="KW-0808">Transferase</keyword>
<comment type="similarity">
    <text evidence="2">Belongs to the CDP-alcohol phosphatidyltransferase class-I family.</text>
</comment>
<dbReference type="InterPro" id="IPR050324">
    <property type="entry name" value="CDP-alcohol_PTase-I"/>
</dbReference>
<feature type="transmembrane region" description="Helical" evidence="10">
    <location>
        <begin position="155"/>
        <end position="172"/>
    </location>
</feature>
<evidence type="ECO:0000256" key="9">
    <source>
        <dbReference type="ARBA" id="ARBA00023264"/>
    </source>
</evidence>
<dbReference type="AlphaFoldDB" id="A0A7C4MK23"/>
<dbReference type="GO" id="GO:0016020">
    <property type="term" value="C:membrane"/>
    <property type="evidence" value="ECO:0007669"/>
    <property type="project" value="UniProtKB-SubCell"/>
</dbReference>
<feature type="transmembrane region" description="Helical" evidence="10">
    <location>
        <begin position="41"/>
        <end position="61"/>
    </location>
</feature>
<gene>
    <name evidence="11" type="ORF">ENS29_00225</name>
</gene>
<keyword evidence="6" id="KW-0443">Lipid metabolism</keyword>
<dbReference type="PANTHER" id="PTHR14269:SF61">
    <property type="entry name" value="CDP-DIACYLGLYCEROL--SERINE O-PHOSPHATIDYLTRANSFERASE"/>
    <property type="match status" value="1"/>
</dbReference>
<reference evidence="11" key="1">
    <citation type="journal article" date="2020" name="mSystems">
        <title>Genome- and Community-Level Interaction Insights into Carbon Utilization and Element Cycling Functions of Hydrothermarchaeota in Hydrothermal Sediment.</title>
        <authorList>
            <person name="Zhou Z."/>
            <person name="Liu Y."/>
            <person name="Xu W."/>
            <person name="Pan J."/>
            <person name="Luo Z.H."/>
            <person name="Li M."/>
        </authorList>
    </citation>
    <scope>NUCLEOTIDE SEQUENCE [LARGE SCALE GENOMIC DNA]</scope>
    <source>
        <strain evidence="11">SpSt-477</strain>
    </source>
</reference>
<feature type="transmembrane region" description="Helical" evidence="10">
    <location>
        <begin position="340"/>
        <end position="362"/>
    </location>
</feature>
<feature type="transmembrane region" description="Helical" evidence="10">
    <location>
        <begin position="236"/>
        <end position="260"/>
    </location>
</feature>
<protein>
    <submittedName>
        <fullName evidence="11">CDP-alcohol phosphatidyltransferase</fullName>
    </submittedName>
</protein>
<keyword evidence="4 10" id="KW-0812">Transmembrane</keyword>
<dbReference type="GO" id="GO:0008654">
    <property type="term" value="P:phospholipid biosynthetic process"/>
    <property type="evidence" value="ECO:0007669"/>
    <property type="project" value="UniProtKB-KW"/>
</dbReference>
<keyword evidence="9" id="KW-1208">Phospholipid metabolism</keyword>
<feature type="transmembrane region" description="Helical" evidence="10">
    <location>
        <begin position="112"/>
        <end position="134"/>
    </location>
</feature>
<dbReference type="Pfam" id="PF01066">
    <property type="entry name" value="CDP-OH_P_transf"/>
    <property type="match status" value="2"/>
</dbReference>